<reference evidence="1" key="1">
    <citation type="submission" date="2009-01" db="EMBL/GenBank/DDBJ databases">
        <title>Complete sequence of plasmid2 Cyanothece sp. PCC 7425.</title>
        <authorList>
            <consortium name="US DOE Joint Genome Institute"/>
            <person name="Lucas S."/>
            <person name="Copeland A."/>
            <person name="Lapidus A."/>
            <person name="Glavina del Rio T."/>
            <person name="Dalin E."/>
            <person name="Tice H."/>
            <person name="Bruce D."/>
            <person name="Goodwin L."/>
            <person name="Pitluck S."/>
            <person name="Sims D."/>
            <person name="Meineke L."/>
            <person name="Brettin T."/>
            <person name="Detter J.C."/>
            <person name="Han C."/>
            <person name="Larimer F."/>
            <person name="Land M."/>
            <person name="Hauser L."/>
            <person name="Kyrpides N."/>
            <person name="Ovchinnikova G."/>
            <person name="Liberton M."/>
            <person name="Stoeckel J."/>
            <person name="Banerjee A."/>
            <person name="Singh A."/>
            <person name="Page L."/>
            <person name="Sato H."/>
            <person name="Zhao L."/>
            <person name="Sherman L."/>
            <person name="Pakrasi H."/>
            <person name="Richardson P."/>
        </authorList>
    </citation>
    <scope>NUCLEOTIDE SEQUENCE</scope>
    <source>
        <strain evidence="1">PCC 7425</strain>
        <plasmid evidence="1">pP742502</plasmid>
    </source>
</reference>
<dbReference type="KEGG" id="cyn:Cyan7425_0145"/>
<dbReference type="eggNOG" id="ENOG502ZB6I">
    <property type="taxonomic scope" value="Bacteria"/>
</dbReference>
<dbReference type="Pfam" id="PF19888">
    <property type="entry name" value="DUF6361"/>
    <property type="match status" value="1"/>
</dbReference>
<protein>
    <submittedName>
        <fullName evidence="1">Uncharacterized protein</fullName>
    </submittedName>
</protein>
<dbReference type="OrthoDB" id="1825624at2"/>
<dbReference type="HOGENOM" id="CLU_703606_0_0_3"/>
<keyword evidence="1" id="KW-0614">Plasmid</keyword>
<evidence type="ECO:0000313" key="1">
    <source>
        <dbReference type="EMBL" id="ACL47841.1"/>
    </source>
</evidence>
<sequence>MASSFSWLDYSEQDKRKMLDVISLFNEKDTRDELGIGSIRDAFADQLFPGTSTIQTRARYFLFIPWIYQELERRKTPSNQMDARLRQWEVQLIYTLIDARETGVIGAQARERLKRLPSNIYWYGLGAWGIRYFPGSQDEYHRSLDTFYPSSRKQRNDDGEPVDGRLTCNWHPSLPAAPANFPGVANFTLTRSEAEYLAERIITRHPNSLLAFLVNERESTAVVRFAWEHPLWEQFPSHLQKQLSHARNFSETLQGAALLYNLMLAEEKKAQDWIEDYREELQGWAAQLDTRRQSLRQWDLSEFWTTVTAGGAQVSLSTRDFIRRWLTFALNPEIAQTIASHPEARNHIRERELFLKKGQARLSNTQALELWQGESGIAQLDYRWGSAQRILLDILKGFTEEEVDAAA</sequence>
<name>B8HZJ3_CYAP4</name>
<accession>B8HZJ3</accession>
<proteinExistence type="predicted"/>
<dbReference type="InterPro" id="IPR045941">
    <property type="entry name" value="DUF6361"/>
</dbReference>
<organism evidence="1">
    <name type="scientific">Cyanothece sp. (strain PCC 7425 / ATCC 29141)</name>
    <dbReference type="NCBI Taxonomy" id="395961"/>
    <lineage>
        <taxon>Bacteria</taxon>
        <taxon>Bacillati</taxon>
        <taxon>Cyanobacteriota</taxon>
        <taxon>Cyanophyceae</taxon>
        <taxon>Gomontiellales</taxon>
        <taxon>Cyanothecaceae</taxon>
        <taxon>Cyanothece</taxon>
    </lineage>
</organism>
<geneLocation type="plasmid" evidence="1">
    <name>pP742502</name>
</geneLocation>
<gene>
    <name evidence="1" type="ordered locus">Cyan7425_0145</name>
</gene>
<dbReference type="AlphaFoldDB" id="B8HZJ3"/>
<dbReference type="EMBL" id="CP001346">
    <property type="protein sequence ID" value="ACL47841.1"/>
    <property type="molecule type" value="Genomic_DNA"/>
</dbReference>